<dbReference type="GeneID" id="66082336"/>
<feature type="compositionally biased region" description="Polar residues" evidence="1">
    <location>
        <begin position="338"/>
        <end position="355"/>
    </location>
</feature>
<gene>
    <name evidence="3" type="ORF">E1B28_013261</name>
</gene>
<dbReference type="GO" id="GO:0005829">
    <property type="term" value="C:cytosol"/>
    <property type="evidence" value="ECO:0007669"/>
    <property type="project" value="TreeGrafter"/>
</dbReference>
<feature type="compositionally biased region" description="Polar residues" evidence="1">
    <location>
        <begin position="822"/>
        <end position="838"/>
    </location>
</feature>
<feature type="compositionally biased region" description="Basic and acidic residues" evidence="1">
    <location>
        <begin position="441"/>
        <end position="450"/>
    </location>
</feature>
<comment type="caution">
    <text evidence="3">The sequence shown here is derived from an EMBL/GenBank/DDBJ whole genome shotgun (WGS) entry which is preliminary data.</text>
</comment>
<evidence type="ECO:0000259" key="2">
    <source>
        <dbReference type="SMART" id="SM01017"/>
    </source>
</evidence>
<feature type="compositionally biased region" description="Polar residues" evidence="1">
    <location>
        <begin position="420"/>
        <end position="434"/>
    </location>
</feature>
<dbReference type="PANTHER" id="PTHR11188:SF17">
    <property type="entry name" value="FI21816P1"/>
    <property type="match status" value="1"/>
</dbReference>
<feature type="region of interest" description="Disordered" evidence="1">
    <location>
        <begin position="224"/>
        <end position="368"/>
    </location>
</feature>
<dbReference type="InterPro" id="IPR011022">
    <property type="entry name" value="Arrestin_C-like"/>
</dbReference>
<feature type="compositionally biased region" description="Low complexity" evidence="1">
    <location>
        <begin position="484"/>
        <end position="494"/>
    </location>
</feature>
<feature type="region of interest" description="Disordered" evidence="1">
    <location>
        <begin position="1"/>
        <end position="21"/>
    </location>
</feature>
<dbReference type="GO" id="GO:0030674">
    <property type="term" value="F:protein-macromolecule adaptor activity"/>
    <property type="evidence" value="ECO:0007669"/>
    <property type="project" value="TreeGrafter"/>
</dbReference>
<dbReference type="EMBL" id="CM032189">
    <property type="protein sequence ID" value="KAG7087283.1"/>
    <property type="molecule type" value="Genomic_DNA"/>
</dbReference>
<dbReference type="RefSeq" id="XP_043003754.1">
    <property type="nucleotide sequence ID" value="XM_043158407.1"/>
</dbReference>
<reference evidence="3" key="1">
    <citation type="journal article" date="2021" name="Genome Biol. Evol.">
        <title>The assembled and annotated genome of the fairy-ring fungus Marasmius oreades.</title>
        <authorList>
            <person name="Hiltunen M."/>
            <person name="Ament-Velasquez S.L."/>
            <person name="Johannesson H."/>
        </authorList>
    </citation>
    <scope>NUCLEOTIDE SEQUENCE</scope>
    <source>
        <strain evidence="3">03SP1</strain>
    </source>
</reference>
<name>A0A9P7RQM3_9AGAR</name>
<feature type="compositionally biased region" description="Basic and acidic residues" evidence="1">
    <location>
        <begin position="841"/>
        <end position="857"/>
    </location>
</feature>
<sequence>MPPSITSTAASSQTRSRATKKQNTLSILLAESAVFLRTNDATGRNRYGDSQPSIVRGLLVLDVVKPMKISAIELELIAKSVTAWPEGVGAHRTDITEAHRVFEVKEVAWAAAGYTGSRPNSRGKRTTENFQMETVEEDQLDLDEPQPPSYTQSETGDSVVQAAQLSPTPTSLPFQPPVTPSASSVRTSISTASTSLSSAFTMTPSTSATSASSTGSGLLASVKPFEDGIPKTHPAISSSQNALIPPTTTPQTTRINSAGVHTISRPPPFDDVPEYDYDNNANTDANPHDINSINPNPSVPFPHPSTRPPEPQRGLPNNPKPPLEAREASLPLLPNRPASVTSPTITGRTQPTPNANVEPESDSRGRTKKRKFSIFYIFESLFGSRKRKRKEKGKDKQLDPQIQGLDENGRPANYREGTTVAHSRSKISMKSSGGATVGSEDTIRPKERTTRPSSFFAGKRGRKTRSVILPPLPPPPAGPPPVPTSSATSVRSAPLPLTSLPRQSFSSATNRPDPPSSNTSLRSYASHPYAYPHSTSNATPSPASSTVASSAIVTSGSHSISGSPSARSMTFMGISDILRDRDHRSERRRSRGSQHGSEGSIIDLGVKEDLVRHSSSEEPAEGPGWKEFGKGTYTYPITLRIPGHAPPTLDCTYGSVTWRIKGVVKRHGAFSSNLTMVSPLLVISCPAPLLYSPSAPTDPFYGASEENIVVERHWEDQLHYSINVSGRSFHTGPGSTIGVAFTFVPLCRGVRVWRVGVSIEEKTEYLTQFRRVARTDPVNTIPLLSLRDPNTNAKEQKWLLPLPEGITMEESPLKEVLGGEPDTSTSISRGGVTTPSPENDNEGRDAESDVPVETKTEHVIPSVDVKSQPPQTRAIRHQQSTLLLRQREETLQSFQAPHGPWSFHTDLPLPASCGVIRASNRNRRSNMNITHTLKCVVRVERGDDSEDDLGERKDAKKRKLFDIVIQTPVQILSCRCSPEYISLPHYEKDVEGENIDPGQSMLCPCQRYSNSVRELDRPPSRTGSTWSGKKRESIGSGGDKGGYNHKRSSISSIASIGSGLLHLPPPSPLPLSPHVPGNSYPASRRSSLAFSVTSGASTTAFSTQNFSPASIPADTLAARNKQIERLISGAEWEDGRVVPTYEDVRGRS</sequence>
<dbReference type="AlphaFoldDB" id="A0A9P7RQM3"/>
<dbReference type="GO" id="GO:0031625">
    <property type="term" value="F:ubiquitin protein ligase binding"/>
    <property type="evidence" value="ECO:0007669"/>
    <property type="project" value="TreeGrafter"/>
</dbReference>
<protein>
    <recommendedName>
        <fullName evidence="2">Arrestin C-terminal-like domain-containing protein</fullName>
    </recommendedName>
</protein>
<proteinExistence type="predicted"/>
<accession>A0A9P7RQM3</accession>
<feature type="region of interest" description="Disordered" evidence="1">
    <location>
        <begin position="137"/>
        <end position="159"/>
    </location>
</feature>
<feature type="compositionally biased region" description="Low complexity" evidence="1">
    <location>
        <begin position="534"/>
        <end position="545"/>
    </location>
</feature>
<dbReference type="SMART" id="SM01017">
    <property type="entry name" value="Arrestin_C"/>
    <property type="match status" value="1"/>
</dbReference>
<feature type="region of interest" description="Disordered" evidence="1">
    <location>
        <begin position="815"/>
        <end position="857"/>
    </location>
</feature>
<feature type="domain" description="Arrestin C-terminal-like" evidence="2">
    <location>
        <begin position="714"/>
        <end position="976"/>
    </location>
</feature>
<dbReference type="PANTHER" id="PTHR11188">
    <property type="entry name" value="ARRESTIN DOMAIN CONTAINING PROTEIN"/>
    <property type="match status" value="1"/>
</dbReference>
<feature type="region of interest" description="Disordered" evidence="1">
    <location>
        <begin position="167"/>
        <end position="186"/>
    </location>
</feature>
<feature type="compositionally biased region" description="Polar residues" evidence="1">
    <location>
        <begin position="500"/>
        <end position="523"/>
    </location>
</feature>
<feature type="compositionally biased region" description="Pro residues" evidence="1">
    <location>
        <begin position="470"/>
        <end position="483"/>
    </location>
</feature>
<evidence type="ECO:0000313" key="4">
    <source>
        <dbReference type="Proteomes" id="UP001049176"/>
    </source>
</evidence>
<dbReference type="InterPro" id="IPR014752">
    <property type="entry name" value="Arrestin-like_C"/>
</dbReference>
<dbReference type="Gene3D" id="2.60.40.640">
    <property type="match status" value="1"/>
</dbReference>
<evidence type="ECO:0000313" key="3">
    <source>
        <dbReference type="EMBL" id="KAG7087283.1"/>
    </source>
</evidence>
<organism evidence="3 4">
    <name type="scientific">Marasmius oreades</name>
    <name type="common">fairy-ring Marasmius</name>
    <dbReference type="NCBI Taxonomy" id="181124"/>
    <lineage>
        <taxon>Eukaryota</taxon>
        <taxon>Fungi</taxon>
        <taxon>Dikarya</taxon>
        <taxon>Basidiomycota</taxon>
        <taxon>Agaricomycotina</taxon>
        <taxon>Agaricomycetes</taxon>
        <taxon>Agaricomycetidae</taxon>
        <taxon>Agaricales</taxon>
        <taxon>Marasmiineae</taxon>
        <taxon>Marasmiaceae</taxon>
        <taxon>Marasmius</taxon>
    </lineage>
</organism>
<evidence type="ECO:0000256" key="1">
    <source>
        <dbReference type="SAM" id="MobiDB-lite"/>
    </source>
</evidence>
<dbReference type="KEGG" id="more:E1B28_013261"/>
<dbReference type="GO" id="GO:0005886">
    <property type="term" value="C:plasma membrane"/>
    <property type="evidence" value="ECO:0007669"/>
    <property type="project" value="TreeGrafter"/>
</dbReference>
<feature type="compositionally biased region" description="Pro residues" evidence="1">
    <location>
        <begin position="297"/>
        <end position="311"/>
    </location>
</feature>
<feature type="compositionally biased region" description="Polar residues" evidence="1">
    <location>
        <begin position="149"/>
        <end position="159"/>
    </location>
</feature>
<feature type="compositionally biased region" description="Low complexity" evidence="1">
    <location>
        <begin position="1"/>
        <end position="16"/>
    </location>
</feature>
<feature type="region of interest" description="Disordered" evidence="1">
    <location>
        <begin position="385"/>
        <end position="545"/>
    </location>
</feature>
<feature type="region of interest" description="Disordered" evidence="1">
    <location>
        <begin position="577"/>
        <end position="606"/>
    </location>
</feature>
<feature type="region of interest" description="Disordered" evidence="1">
    <location>
        <begin position="1012"/>
        <end position="1046"/>
    </location>
</feature>
<dbReference type="InterPro" id="IPR050357">
    <property type="entry name" value="Arrestin_domain-protein"/>
</dbReference>
<dbReference type="GO" id="GO:0070086">
    <property type="term" value="P:ubiquitin-dependent endocytosis"/>
    <property type="evidence" value="ECO:0007669"/>
    <property type="project" value="TreeGrafter"/>
</dbReference>
<dbReference type="Proteomes" id="UP001049176">
    <property type="component" value="Chromosome 9"/>
</dbReference>
<dbReference type="OrthoDB" id="2238745at2759"/>
<keyword evidence="4" id="KW-1185">Reference proteome</keyword>